<dbReference type="SMART" id="SM00225">
    <property type="entry name" value="BTB"/>
    <property type="match status" value="1"/>
</dbReference>
<evidence type="ECO:0000259" key="3">
    <source>
        <dbReference type="PROSITE" id="PS50097"/>
    </source>
</evidence>
<sequence>MTTTMDYNSTVRDKHSLYLLNRINKMKDLDELTDVVLVAQGSKFPSHRLVLAAFSPYFKAMFTCGLMECSQKEIVLHDMEAESVAIILNYMYRSDLALTNSNVQGVATTAFFLQMENIFMNCQKYMMDHMDASNCIGIHFFAKQLGAEDLSHQANKYLLLHFAETCLHEEVLEIEIHQLLPLICSDDLNISREECILDLVLRWVNHERKSRVQYLLELMKQVRLQLVSPTFLKEARKRNTILLSDAECYNMIESAIDKIHKTNQHPSLHLRYGMETTDLLLCIGTNGQGIRSRHRSYTDTSYCYAPATKKSYYILSPKYGEALGYVYTGVVTENNDIIVAGEAGVTRMSRQKTKNVEIVRYHIRGNNHWEKLCTAPYRELYGLGTTYGNLYLIGGQMKMKNQYMITNCVDMFMVETSQWRSVAPLPVQLACHAVVTAYNRIYVMGGWTPQMDLPNDEPERLSNKMFRYDPDRDKWTECKPMKFSKYRFSTAVLNNEIYVFGGIGCSGVDRGQARRCLDLVEIYNPDGDFWREGPPLPLPILSLRTNSTSAGVIEGKLYLCGTFQSADRHEVIVKEILEMNPWENLWNVVACNVLMHDSYDVCLVARLNPRDLIPPPPDLVDE</sequence>
<dbReference type="PANTHER" id="PTHR24412">
    <property type="entry name" value="KELCH PROTEIN"/>
    <property type="match status" value="1"/>
</dbReference>
<dbReference type="CTD" id="166348"/>
<dbReference type="Ensembl" id="ENSCMIT00000047511.1">
    <property type="protein sequence ID" value="ENSCMIP00000046847.1"/>
    <property type="gene ID" value="ENSCMIG00000019242.1"/>
</dbReference>
<organism evidence="4 5">
    <name type="scientific">Callorhinchus milii</name>
    <name type="common">Ghost shark</name>
    <dbReference type="NCBI Taxonomy" id="7868"/>
    <lineage>
        <taxon>Eukaryota</taxon>
        <taxon>Metazoa</taxon>
        <taxon>Chordata</taxon>
        <taxon>Craniata</taxon>
        <taxon>Vertebrata</taxon>
        <taxon>Chondrichthyes</taxon>
        <taxon>Holocephali</taxon>
        <taxon>Chimaeriformes</taxon>
        <taxon>Callorhinchidae</taxon>
        <taxon>Callorhinchus</taxon>
    </lineage>
</organism>
<dbReference type="Pfam" id="PF00651">
    <property type="entry name" value="BTB"/>
    <property type="match status" value="1"/>
</dbReference>
<dbReference type="GeneTree" id="ENSGT00940000156836"/>
<reference evidence="5" key="3">
    <citation type="journal article" date="2014" name="Nature">
        <title>Elephant shark genome provides unique insights into gnathostome evolution.</title>
        <authorList>
            <consortium name="International Elephant Shark Genome Sequencing Consortium"/>
            <person name="Venkatesh B."/>
            <person name="Lee A.P."/>
            <person name="Ravi V."/>
            <person name="Maurya A.K."/>
            <person name="Lian M.M."/>
            <person name="Swann J.B."/>
            <person name="Ohta Y."/>
            <person name="Flajnik M.F."/>
            <person name="Sutoh Y."/>
            <person name="Kasahara M."/>
            <person name="Hoon S."/>
            <person name="Gangu V."/>
            <person name="Roy S.W."/>
            <person name="Irimia M."/>
            <person name="Korzh V."/>
            <person name="Kondrychyn I."/>
            <person name="Lim Z.W."/>
            <person name="Tay B.H."/>
            <person name="Tohari S."/>
            <person name="Kong K.W."/>
            <person name="Ho S."/>
            <person name="Lorente-Galdos B."/>
            <person name="Quilez J."/>
            <person name="Marques-Bonet T."/>
            <person name="Raney B.J."/>
            <person name="Ingham P.W."/>
            <person name="Tay A."/>
            <person name="Hillier L.W."/>
            <person name="Minx P."/>
            <person name="Boehm T."/>
            <person name="Wilson R.K."/>
            <person name="Brenner S."/>
            <person name="Warren W.C."/>
        </authorList>
    </citation>
    <scope>NUCLEOTIDE SEQUENCE [LARGE SCALE GENOMIC DNA]</scope>
</reference>
<dbReference type="KEGG" id="cmk:103176667"/>
<dbReference type="PROSITE" id="PS50097">
    <property type="entry name" value="BTB"/>
    <property type="match status" value="1"/>
</dbReference>
<dbReference type="Gene3D" id="1.25.40.420">
    <property type="match status" value="1"/>
</dbReference>
<dbReference type="OMA" id="DYWRDGP"/>
<evidence type="ECO:0000313" key="4">
    <source>
        <dbReference type="Ensembl" id="ENSCMIP00000046847.1"/>
    </source>
</evidence>
<dbReference type="OrthoDB" id="45365at2759"/>
<dbReference type="InterPro" id="IPR015915">
    <property type="entry name" value="Kelch-typ_b-propeller"/>
</dbReference>
<dbReference type="InParanoid" id="A0A4W3JVK2"/>
<reference evidence="5" key="2">
    <citation type="journal article" date="2007" name="PLoS Biol.">
        <title>Survey sequencing and comparative analysis of the elephant shark (Callorhinchus milii) genome.</title>
        <authorList>
            <person name="Venkatesh B."/>
            <person name="Kirkness E.F."/>
            <person name="Loh Y.H."/>
            <person name="Halpern A.L."/>
            <person name="Lee A.P."/>
            <person name="Johnson J."/>
            <person name="Dandona N."/>
            <person name="Viswanathan L.D."/>
            <person name="Tay A."/>
            <person name="Venter J.C."/>
            <person name="Strausberg R.L."/>
            <person name="Brenner S."/>
        </authorList>
    </citation>
    <scope>NUCLEOTIDE SEQUENCE [LARGE SCALE GENOMIC DNA]</scope>
</reference>
<gene>
    <name evidence="4" type="primary">kbtbd12</name>
</gene>
<dbReference type="SMART" id="SM00875">
    <property type="entry name" value="BACK"/>
    <property type="match status" value="1"/>
</dbReference>
<dbReference type="SUPFAM" id="SSF54695">
    <property type="entry name" value="POZ domain"/>
    <property type="match status" value="1"/>
</dbReference>
<keyword evidence="5" id="KW-1185">Reference proteome</keyword>
<dbReference type="FunFam" id="1.25.40.420:FF:000001">
    <property type="entry name" value="Kelch-like family member 12"/>
    <property type="match status" value="1"/>
</dbReference>
<dbReference type="CDD" id="cd18276">
    <property type="entry name" value="BTB_POZ_KBTBD12"/>
    <property type="match status" value="1"/>
</dbReference>
<dbReference type="Gene3D" id="3.30.710.10">
    <property type="entry name" value="Potassium Channel Kv1.1, Chain A"/>
    <property type="match status" value="1"/>
</dbReference>
<dbReference type="PIRSF" id="PIRSF037037">
    <property type="entry name" value="Kelch-like_protein_gigaxonin"/>
    <property type="match status" value="1"/>
</dbReference>
<dbReference type="GeneID" id="103176667"/>
<keyword evidence="1" id="KW-0880">Kelch repeat</keyword>
<evidence type="ECO:0000313" key="5">
    <source>
        <dbReference type="Proteomes" id="UP000314986"/>
    </source>
</evidence>
<evidence type="ECO:0000256" key="2">
    <source>
        <dbReference type="ARBA" id="ARBA00022737"/>
    </source>
</evidence>
<dbReference type="InterPro" id="IPR006652">
    <property type="entry name" value="Kelch_1"/>
</dbReference>
<reference evidence="4" key="5">
    <citation type="submission" date="2025-09" db="UniProtKB">
        <authorList>
            <consortium name="Ensembl"/>
        </authorList>
    </citation>
    <scope>IDENTIFICATION</scope>
</reference>
<name>A0A4W3JVK2_CALMI</name>
<dbReference type="Pfam" id="PF07707">
    <property type="entry name" value="BACK"/>
    <property type="match status" value="1"/>
</dbReference>
<reference evidence="5" key="1">
    <citation type="journal article" date="2006" name="Science">
        <title>Ancient noncoding elements conserved in the human genome.</title>
        <authorList>
            <person name="Venkatesh B."/>
            <person name="Kirkness E.F."/>
            <person name="Loh Y.H."/>
            <person name="Halpern A.L."/>
            <person name="Lee A.P."/>
            <person name="Johnson J."/>
            <person name="Dandona N."/>
            <person name="Viswanathan L.D."/>
            <person name="Tay A."/>
            <person name="Venter J.C."/>
            <person name="Strausberg R.L."/>
            <person name="Brenner S."/>
        </authorList>
    </citation>
    <scope>NUCLEOTIDE SEQUENCE [LARGE SCALE GENOMIC DNA]</scope>
</reference>
<accession>A0A4W3JVK2</accession>
<dbReference type="InterPro" id="IPR011705">
    <property type="entry name" value="BACK"/>
</dbReference>
<dbReference type="STRING" id="7868.ENSCMIP00000046847"/>
<dbReference type="Pfam" id="PF24681">
    <property type="entry name" value="Kelch_KLHDC2_KLHL20_DRC7"/>
    <property type="match status" value="1"/>
</dbReference>
<dbReference type="InterPro" id="IPR017096">
    <property type="entry name" value="BTB-kelch_protein"/>
</dbReference>
<dbReference type="CDD" id="cd18485">
    <property type="entry name" value="BACK_KBTBD12"/>
    <property type="match status" value="1"/>
</dbReference>
<reference evidence="4" key="4">
    <citation type="submission" date="2025-08" db="UniProtKB">
        <authorList>
            <consortium name="Ensembl"/>
        </authorList>
    </citation>
    <scope>IDENTIFICATION</scope>
</reference>
<dbReference type="InterPro" id="IPR000210">
    <property type="entry name" value="BTB/POZ_dom"/>
</dbReference>
<protein>
    <submittedName>
        <fullName evidence="4">Kelch repeat and BTB (POZ) domain containing 12</fullName>
    </submittedName>
</protein>
<feature type="domain" description="BTB" evidence="3">
    <location>
        <begin position="33"/>
        <end position="100"/>
    </location>
</feature>
<dbReference type="SUPFAM" id="SSF117281">
    <property type="entry name" value="Kelch motif"/>
    <property type="match status" value="1"/>
</dbReference>
<dbReference type="InterPro" id="IPR011333">
    <property type="entry name" value="SKP1/BTB/POZ_sf"/>
</dbReference>
<keyword evidence="2" id="KW-0677">Repeat</keyword>
<dbReference type="PANTHER" id="PTHR24412:SF491">
    <property type="entry name" value="KELCH REPEAT AND BTB DOMAIN-CONTAINING PROTEIN 12"/>
    <property type="match status" value="1"/>
</dbReference>
<dbReference type="AlphaFoldDB" id="A0A4W3JVK2"/>
<dbReference type="Proteomes" id="UP000314986">
    <property type="component" value="Unassembled WGS sequence"/>
</dbReference>
<dbReference type="SMART" id="SM00612">
    <property type="entry name" value="Kelch"/>
    <property type="match status" value="3"/>
</dbReference>
<evidence type="ECO:0000256" key="1">
    <source>
        <dbReference type="ARBA" id="ARBA00022441"/>
    </source>
</evidence>
<proteinExistence type="predicted"/>
<dbReference type="Gene3D" id="2.120.10.80">
    <property type="entry name" value="Kelch-type beta propeller"/>
    <property type="match status" value="1"/>
</dbReference>